<keyword evidence="3" id="KW-1185">Reference proteome</keyword>
<dbReference type="RefSeq" id="XP_044547632.1">
    <property type="nucleotide sequence ID" value="XM_044695529.1"/>
</dbReference>
<dbReference type="GeneID" id="68098200"/>
<accession>A0AA88GP15</accession>
<feature type="compositionally biased region" description="Polar residues" evidence="1">
    <location>
        <begin position="107"/>
        <end position="116"/>
    </location>
</feature>
<organism evidence="2 3">
    <name type="scientific">Naegleria lovaniensis</name>
    <name type="common">Amoeba</name>
    <dbReference type="NCBI Taxonomy" id="51637"/>
    <lineage>
        <taxon>Eukaryota</taxon>
        <taxon>Discoba</taxon>
        <taxon>Heterolobosea</taxon>
        <taxon>Tetramitia</taxon>
        <taxon>Eutetramitia</taxon>
        <taxon>Vahlkampfiidae</taxon>
        <taxon>Naegleria</taxon>
    </lineage>
</organism>
<feature type="region of interest" description="Disordered" evidence="1">
    <location>
        <begin position="612"/>
        <end position="631"/>
    </location>
</feature>
<name>A0AA88GP15_NAELO</name>
<feature type="compositionally biased region" description="Polar residues" evidence="1">
    <location>
        <begin position="1539"/>
        <end position="1560"/>
    </location>
</feature>
<feature type="region of interest" description="Disordered" evidence="1">
    <location>
        <begin position="57"/>
        <end position="78"/>
    </location>
</feature>
<protein>
    <submittedName>
        <fullName evidence="2">Uncharacterized protein</fullName>
    </submittedName>
</protein>
<proteinExistence type="predicted"/>
<evidence type="ECO:0000256" key="1">
    <source>
        <dbReference type="SAM" id="MobiDB-lite"/>
    </source>
</evidence>
<dbReference type="InterPro" id="IPR011990">
    <property type="entry name" value="TPR-like_helical_dom_sf"/>
</dbReference>
<reference evidence="2 3" key="1">
    <citation type="journal article" date="2018" name="BMC Genomics">
        <title>The genome of Naegleria lovaniensis, the basis for a comparative approach to unravel pathogenicity factors of the human pathogenic amoeba N. fowleri.</title>
        <authorList>
            <person name="Liechti N."/>
            <person name="Schurch N."/>
            <person name="Bruggmann R."/>
            <person name="Wittwer M."/>
        </authorList>
    </citation>
    <scope>NUCLEOTIDE SEQUENCE [LARGE SCALE GENOMIC DNA]</scope>
    <source>
        <strain evidence="2 3">ATCC 30569</strain>
    </source>
</reference>
<dbReference type="PANTHER" id="PTHR33416">
    <property type="entry name" value="NUCLEAR PORE COMPLEX PROTEIN NUP1"/>
    <property type="match status" value="1"/>
</dbReference>
<feature type="region of interest" description="Disordered" evidence="1">
    <location>
        <begin position="1538"/>
        <end position="1560"/>
    </location>
</feature>
<evidence type="ECO:0000313" key="3">
    <source>
        <dbReference type="Proteomes" id="UP000816034"/>
    </source>
</evidence>
<dbReference type="Gene3D" id="1.25.40.10">
    <property type="entry name" value="Tetratricopeptide repeat domain"/>
    <property type="match status" value="1"/>
</dbReference>
<dbReference type="PANTHER" id="PTHR33416:SF20">
    <property type="entry name" value="NUCLEAR PORE COMPLEX PROTEIN NUP1"/>
    <property type="match status" value="1"/>
</dbReference>
<sequence>MYQRIGSSSSSFLKPPMMRVHHGSKIIPNICGINTSSFLFPSYTTRQQHVRNYSSTTTTINHDHSPSSSSSSSSTTQGSMNWQNLYHLLLNNDNNSQPHISEDGTTHKSPSTSSMTVPTFNHVSSLKFDSVMKVMQKLSQQYVHKIFMEFKQLVVVVDQYPQVDSSLTQHIVDQLKEIIQKESLQNALLYFHNLPQKNHPSYILYLFQTILNNRLTLKILNEHAAVDYKKSIENSVMRILEEFEKATGPSCSPLTFAIYKSAIELLLFFEGHENAMKLFHIQFIKTIFKKKKKKIENDKTLATSGGIDSKTEIIFDEKYFTVHDLRDLFHLMIESRMNDKQRDTLNTDTYNDSSLHSMNTHSIDIDELFKYLNTTSKNILNEKNMIGFDSKTFELMILNAKSFKEAIQAFESIPSLLDGPYTTHHYSALLQQALKFNAPVESIQHYILPNIESKLDDYGYSLLLEYYASMSDFTQVKYIFNQINNQTLNNNNIKNITSNSNNNNNWMLTYRSAMKYLGHEMDLLSLMKACVKLDIPISQFTHLPKFTGKPIDVIPYFEEFMKMYEDSLRNEQVMILKRMITLIGQYFGLNSISCIYRYLLQSSLNVTQTMHSTSTTSSTTTTTSSTTTTSTTTPPIAVWSVTQKSILINQLIQYMTTQNMDVALQWFSNSCKNNNSITLENETFQLLCHQLNESAITEDEKKFALEFFKTHFKKFTNDQVIQENGLPCTLQELAFNIWRLKIEEPIAKASFEHLKKNIKRYLKEHGSVNDDDQIDSNDQSHVNNRIDTNNHDRIEITNHHTLSRMDQEDNNSMDQHDRHYDDHQKDHTSMATAKLVSEEFIIERVIESLCKTNRTLHAANIFSQLLSELEKMMNDTTITSNSTTTTTSITTGTSTTTTTTIEQVLHLIPSCYEFLSKLFHIIFEHMAESFVNTMESHAFLPQASSQSSSQSLLLLHDHTILSTSPSEQQQQVKRYSRMMTFYEQVIHKIPSLQHNTHTLRIYLKAHLHTEHFQSILLKRYPMMMDHNDDTMSNHTSVLTSESRVCANSYLMDTPTCNLILLYLLKHDHIVTSQKVRLTFEKKIEDMTWYLESFPNHETYVLMSQYYFEIVGNDEKAIQVCHTLIRLYPQMITSYHVLLDIYSKQNDLNDIDHVYLLIRQNKAIPNLETFRKLILSYLKHKNYITTAISLFKEMYQVYQIIPTDDITLNIFDTLQDSNLRKGFEFQKSIFESVLSLRNNFDGDSRTLKAIEKFLTLTTSCFLRGMDRIALEDSSLIYSVLNRIVNGNTCTVDHKSSSNNKLNSTPCPTNSTMAMNISKPWNTSTTSTTTTIINNNNKTSPSHSSSTFHSTPNIPCNNEIYYYSTLLFMKLVMKHKNQNRNNGKEPPLRKYLPYMNIGTLNGILTSLFRQHYFSAVWILYNMRPRELKGDLLTFYILTQCCRDDSDYFELKLLFQEIYDKNENYFSMMIHLEDEFSMSTLLNRYIGLTLIYEPDRVFQVIENLILHDQLFEISPLMRMRVMHEARKLNRTDIERKLALLGNDSSGSTSMREQQQQTVTKEKL</sequence>
<gene>
    <name evidence="2" type="ORF">C9374_005745</name>
</gene>
<feature type="region of interest" description="Disordered" evidence="1">
    <location>
        <begin position="93"/>
        <end position="116"/>
    </location>
</feature>
<comment type="caution">
    <text evidence="2">The sequence shown here is derived from an EMBL/GenBank/DDBJ whole genome shotgun (WGS) entry which is preliminary data.</text>
</comment>
<evidence type="ECO:0000313" key="2">
    <source>
        <dbReference type="EMBL" id="KAG2381953.1"/>
    </source>
</evidence>
<dbReference type="Proteomes" id="UP000816034">
    <property type="component" value="Unassembled WGS sequence"/>
</dbReference>
<dbReference type="EMBL" id="PYSW02000025">
    <property type="protein sequence ID" value="KAG2381953.1"/>
    <property type="molecule type" value="Genomic_DNA"/>
</dbReference>